<comment type="similarity">
    <text evidence="1">Belongs to the alkB family.</text>
</comment>
<evidence type="ECO:0000313" key="19">
    <source>
        <dbReference type="Proteomes" id="UP000676951"/>
    </source>
</evidence>
<reference evidence="18 19" key="1">
    <citation type="submission" date="2021-06" db="EMBL/GenBank/DDBJ databases">
        <title>Bradyrhizobium sp. S2-11-4 Genome sequencing.</title>
        <authorList>
            <person name="Jin L."/>
        </authorList>
    </citation>
    <scope>NUCLEOTIDE SEQUENCE [LARGE SCALE GENOMIC DNA]</scope>
    <source>
        <strain evidence="18 19">S2-11-4</strain>
    </source>
</reference>
<evidence type="ECO:0000256" key="11">
    <source>
        <dbReference type="ARBA" id="ARBA00072243"/>
    </source>
</evidence>
<comment type="cofactor">
    <cofactor evidence="15">
        <name>Fe(2+)</name>
        <dbReference type="ChEBI" id="CHEBI:29033"/>
    </cofactor>
    <text evidence="15">Binds 1 Fe(2+) ion per subunit.</text>
</comment>
<dbReference type="RefSeq" id="WP_215602704.1">
    <property type="nucleotide sequence ID" value="NZ_CP076136.1"/>
</dbReference>
<feature type="binding site" evidence="14">
    <location>
        <position position="139"/>
    </location>
    <ligand>
        <name>substrate</name>
    </ligand>
</feature>
<feature type="binding site" evidence="14">
    <location>
        <position position="73"/>
    </location>
    <ligand>
        <name>substrate</name>
    </ligand>
</feature>
<keyword evidence="16" id="KW-0472">Membrane</keyword>
<evidence type="ECO:0000256" key="2">
    <source>
        <dbReference type="ARBA" id="ARBA00022723"/>
    </source>
</evidence>
<dbReference type="GO" id="GO:0035516">
    <property type="term" value="F:broad specificity oxidative DNA demethylase activity"/>
    <property type="evidence" value="ECO:0007669"/>
    <property type="project" value="UniProtKB-EC"/>
</dbReference>
<dbReference type="Pfam" id="PF13532">
    <property type="entry name" value="2OG-FeII_Oxy_2"/>
    <property type="match status" value="1"/>
</dbReference>
<dbReference type="PANTHER" id="PTHR16557">
    <property type="entry name" value="ALKYLATED DNA REPAIR PROTEIN ALKB-RELATED"/>
    <property type="match status" value="1"/>
</dbReference>
<name>A0A975NVV5_9BRAD</name>
<keyword evidence="3" id="KW-0227">DNA damage</keyword>
<dbReference type="GO" id="GO:0005737">
    <property type="term" value="C:cytoplasm"/>
    <property type="evidence" value="ECO:0007669"/>
    <property type="project" value="TreeGrafter"/>
</dbReference>
<feature type="binding site" evidence="15">
    <location>
        <position position="135"/>
    </location>
    <ligand>
        <name>Fe cation</name>
        <dbReference type="ChEBI" id="CHEBI:24875"/>
        <note>catalytic</note>
    </ligand>
</feature>
<dbReference type="InterPro" id="IPR004574">
    <property type="entry name" value="Alkb"/>
</dbReference>
<dbReference type="Gene3D" id="2.60.120.590">
    <property type="entry name" value="Alpha-ketoglutarate-dependent dioxygenase AlkB-like"/>
    <property type="match status" value="1"/>
</dbReference>
<dbReference type="InterPro" id="IPR005123">
    <property type="entry name" value="Oxoglu/Fe-dep_dioxygenase_dom"/>
</dbReference>
<comment type="function">
    <text evidence="9">Dioxygenase that repairs alkylated DNA and RNA containing 3-methylcytosine or 1-methyladenine by oxidative demethylation. Has highest activity towards 3-methylcytosine. Has lower activity towards alkylated DNA containing ethenoadenine, and no detectable activity towards 1-methylguanine or 3-methylthymine. Accepts double-stranded and single-stranded substrates. Requires molecular oxygen, alpha-ketoglutarate and iron. Provides extensive resistance to alkylating agents such as MMS and DMS (SN2 agents), but not to MMNG and MNU (SN1 agents).</text>
</comment>
<dbReference type="PROSITE" id="PS51471">
    <property type="entry name" value="FE2OG_OXY"/>
    <property type="match status" value="1"/>
</dbReference>
<organism evidence="18 19">
    <name type="scientific">Bradyrhizobium sediminis</name>
    <dbReference type="NCBI Taxonomy" id="2840469"/>
    <lineage>
        <taxon>Bacteria</taxon>
        <taxon>Pseudomonadati</taxon>
        <taxon>Pseudomonadota</taxon>
        <taxon>Alphaproteobacteria</taxon>
        <taxon>Hyphomicrobiales</taxon>
        <taxon>Nitrobacteraceae</taxon>
        <taxon>Bradyrhizobium</taxon>
    </lineage>
</organism>
<evidence type="ECO:0000256" key="7">
    <source>
        <dbReference type="ARBA" id="ARBA00023204"/>
    </source>
</evidence>
<evidence type="ECO:0000256" key="8">
    <source>
        <dbReference type="ARBA" id="ARBA00050106"/>
    </source>
</evidence>
<feature type="binding site" evidence="15">
    <location>
        <position position="191"/>
    </location>
    <ligand>
        <name>Fe cation</name>
        <dbReference type="ChEBI" id="CHEBI:24875"/>
        <note>catalytic</note>
    </ligand>
</feature>
<keyword evidence="5 18" id="KW-0560">Oxidoreductase</keyword>
<evidence type="ECO:0000256" key="9">
    <source>
        <dbReference type="ARBA" id="ARBA00055649"/>
    </source>
</evidence>
<dbReference type="InterPro" id="IPR037151">
    <property type="entry name" value="AlkB-like_sf"/>
</dbReference>
<dbReference type="GO" id="GO:0035515">
    <property type="term" value="F:oxidative RNA demethylase activity"/>
    <property type="evidence" value="ECO:0007669"/>
    <property type="project" value="TreeGrafter"/>
</dbReference>
<keyword evidence="19" id="KW-1185">Reference proteome</keyword>
<comment type="catalytic activity">
    <reaction evidence="8">
        <text>a methylated nucleobase within DNA + 2-oxoglutarate + O2 = a nucleobase within DNA + formaldehyde + succinate + CO2</text>
        <dbReference type="Rhea" id="RHEA:30299"/>
        <dbReference type="Rhea" id="RHEA-COMP:12192"/>
        <dbReference type="Rhea" id="RHEA-COMP:12193"/>
        <dbReference type="ChEBI" id="CHEBI:15379"/>
        <dbReference type="ChEBI" id="CHEBI:16526"/>
        <dbReference type="ChEBI" id="CHEBI:16810"/>
        <dbReference type="ChEBI" id="CHEBI:16842"/>
        <dbReference type="ChEBI" id="CHEBI:30031"/>
        <dbReference type="ChEBI" id="CHEBI:32875"/>
        <dbReference type="ChEBI" id="CHEBI:64428"/>
        <dbReference type="EC" id="1.14.11.33"/>
    </reaction>
</comment>
<dbReference type="SUPFAM" id="SSF51197">
    <property type="entry name" value="Clavaminate synthase-like"/>
    <property type="match status" value="1"/>
</dbReference>
<dbReference type="GO" id="GO:0006281">
    <property type="term" value="P:DNA repair"/>
    <property type="evidence" value="ECO:0007669"/>
    <property type="project" value="UniProtKB-KW"/>
</dbReference>
<dbReference type="FunFam" id="2.60.120.590:FF:000005">
    <property type="entry name" value="Alpha-ketoglutarate-dependent dioxygenase AlkB"/>
    <property type="match status" value="1"/>
</dbReference>
<keyword evidence="6 15" id="KW-0408">Iron</keyword>
<feature type="transmembrane region" description="Helical" evidence="16">
    <location>
        <begin position="143"/>
        <end position="163"/>
    </location>
</feature>
<dbReference type="Proteomes" id="UP000676951">
    <property type="component" value="Chromosome"/>
</dbReference>
<evidence type="ECO:0000256" key="6">
    <source>
        <dbReference type="ARBA" id="ARBA00023004"/>
    </source>
</evidence>
<dbReference type="EMBL" id="CP076136">
    <property type="protein sequence ID" value="QWG21935.1"/>
    <property type="molecule type" value="Genomic_DNA"/>
</dbReference>
<evidence type="ECO:0000259" key="17">
    <source>
        <dbReference type="PROSITE" id="PS51471"/>
    </source>
</evidence>
<feature type="binding site" evidence="14">
    <location>
        <position position="165"/>
    </location>
    <ligand>
        <name>substrate</name>
    </ligand>
</feature>
<accession>A0A975NVV5</accession>
<sequence>MTADLFESVPDVRPSREAIAEGAVLLRGFAGPFEVELIADIGGIVEQAPFRHMVTPGGHQMSVAMTNCGSAGWVTDRAGYRYDGVDPESRKPWPSMRPSLHALAAQAAAEAGFAGFSPDACLINRYQPGARMSLHQDKDERDFGAPIVSVSLGLPAIFLFGGLQRSDKPRRFRLEHGDVVVWGGPARLAFHGVAPLADGDHAVLGRQRINLTFRKAR</sequence>
<dbReference type="GO" id="GO:0008198">
    <property type="term" value="F:ferrous iron binding"/>
    <property type="evidence" value="ECO:0007669"/>
    <property type="project" value="TreeGrafter"/>
</dbReference>
<dbReference type="NCBIfam" id="NF011930">
    <property type="entry name" value="PRK15401.1"/>
    <property type="match status" value="1"/>
</dbReference>
<evidence type="ECO:0000256" key="12">
    <source>
        <dbReference type="ARBA" id="ARBA00080712"/>
    </source>
</evidence>
<evidence type="ECO:0000256" key="5">
    <source>
        <dbReference type="ARBA" id="ARBA00023002"/>
    </source>
</evidence>
<evidence type="ECO:0000256" key="16">
    <source>
        <dbReference type="SAM" id="Phobius"/>
    </source>
</evidence>
<evidence type="ECO:0000256" key="15">
    <source>
        <dbReference type="PIRSR" id="PIRSR604574-2"/>
    </source>
</evidence>
<evidence type="ECO:0000256" key="13">
    <source>
        <dbReference type="ARBA" id="ARBA00082512"/>
    </source>
</evidence>
<evidence type="ECO:0000256" key="10">
    <source>
        <dbReference type="ARBA" id="ARBA00066725"/>
    </source>
</evidence>
<evidence type="ECO:0000256" key="14">
    <source>
        <dbReference type="PIRSR" id="PIRSR604574-1"/>
    </source>
</evidence>
<dbReference type="InterPro" id="IPR027450">
    <property type="entry name" value="AlkB-like"/>
</dbReference>
<evidence type="ECO:0000256" key="3">
    <source>
        <dbReference type="ARBA" id="ARBA00022763"/>
    </source>
</evidence>
<dbReference type="PANTHER" id="PTHR16557:SF2">
    <property type="entry name" value="NUCLEIC ACID DIOXYGENASE ALKBH1"/>
    <property type="match status" value="1"/>
</dbReference>
<protein>
    <recommendedName>
        <fullName evidence="11">Alpha-ketoglutarate-dependent dioxygenase AlkB</fullName>
        <ecNumber evidence="10">1.14.11.33</ecNumber>
    </recommendedName>
    <alternativeName>
        <fullName evidence="12">Alkylated DNA repair protein AlkB</fullName>
    </alternativeName>
    <alternativeName>
        <fullName evidence="13">DNA oxidative demethylase AlkB</fullName>
    </alternativeName>
</protein>
<gene>
    <name evidence="18" type="primary">alkB</name>
    <name evidence="18" type="ORF">KMZ93_18335</name>
</gene>
<keyword evidence="16" id="KW-1133">Transmembrane helix</keyword>
<evidence type="ECO:0000256" key="1">
    <source>
        <dbReference type="ARBA" id="ARBA00007879"/>
    </source>
</evidence>
<dbReference type="GO" id="GO:0035513">
    <property type="term" value="P:oxidative RNA demethylation"/>
    <property type="evidence" value="ECO:0007669"/>
    <property type="project" value="TreeGrafter"/>
</dbReference>
<evidence type="ECO:0000256" key="4">
    <source>
        <dbReference type="ARBA" id="ARBA00022964"/>
    </source>
</evidence>
<feature type="binding site" evidence="14">
    <location>
        <begin position="80"/>
        <end position="82"/>
    </location>
    <ligand>
        <name>substrate</name>
    </ligand>
</feature>
<keyword evidence="16" id="KW-0812">Transmembrane</keyword>
<feature type="binding site" evidence="14">
    <location>
        <begin position="124"/>
        <end position="126"/>
    </location>
    <ligand>
        <name>2-oxoglutarate</name>
        <dbReference type="ChEBI" id="CHEBI:16810"/>
    </ligand>
</feature>
<keyword evidence="2 15" id="KW-0479">Metal-binding</keyword>
<keyword evidence="4" id="KW-0223">Dioxygenase</keyword>
<evidence type="ECO:0000313" key="18">
    <source>
        <dbReference type="EMBL" id="QWG21935.1"/>
    </source>
</evidence>
<dbReference type="EC" id="1.14.11.33" evidence="10"/>
<feature type="binding site" evidence="14">
    <location>
        <begin position="208"/>
        <end position="214"/>
    </location>
    <ligand>
        <name>2-oxoglutarate</name>
        <dbReference type="ChEBI" id="CHEBI:16810"/>
    </ligand>
</feature>
<dbReference type="AlphaFoldDB" id="A0A975NVV5"/>
<feature type="binding site" evidence="15">
    <location>
        <position position="137"/>
    </location>
    <ligand>
        <name>Fe cation</name>
        <dbReference type="ChEBI" id="CHEBI:24875"/>
        <note>catalytic</note>
    </ligand>
</feature>
<feature type="domain" description="Fe2OG dioxygenase" evidence="17">
    <location>
        <begin position="117"/>
        <end position="217"/>
    </location>
</feature>
<keyword evidence="7" id="KW-0234">DNA repair</keyword>
<proteinExistence type="inferred from homology"/>